<accession>A0AAE1VFY7</accession>
<gene>
    <name evidence="2" type="ORF">RND71_017382</name>
</gene>
<feature type="compositionally biased region" description="Polar residues" evidence="1">
    <location>
        <begin position="21"/>
        <end position="38"/>
    </location>
</feature>
<comment type="caution">
    <text evidence="2">The sequence shown here is derived from an EMBL/GenBank/DDBJ whole genome shotgun (WGS) entry which is preliminary data.</text>
</comment>
<feature type="region of interest" description="Disordered" evidence="1">
    <location>
        <begin position="1"/>
        <end position="41"/>
    </location>
</feature>
<name>A0AAE1VFY7_9SOLA</name>
<dbReference type="Proteomes" id="UP001291623">
    <property type="component" value="Unassembled WGS sequence"/>
</dbReference>
<keyword evidence="3" id="KW-1185">Reference proteome</keyword>
<reference evidence="2" key="1">
    <citation type="submission" date="2023-12" db="EMBL/GenBank/DDBJ databases">
        <title>Genome assembly of Anisodus tanguticus.</title>
        <authorList>
            <person name="Wang Y.-J."/>
        </authorList>
    </citation>
    <scope>NUCLEOTIDE SEQUENCE</scope>
    <source>
        <strain evidence="2">KB-2021</strain>
        <tissue evidence="2">Leaf</tissue>
    </source>
</reference>
<protein>
    <submittedName>
        <fullName evidence="2">Uncharacterized protein</fullName>
    </submittedName>
</protein>
<evidence type="ECO:0000313" key="3">
    <source>
        <dbReference type="Proteomes" id="UP001291623"/>
    </source>
</evidence>
<dbReference type="EMBL" id="JAVYJV010000009">
    <property type="protein sequence ID" value="KAK4362141.1"/>
    <property type="molecule type" value="Genomic_DNA"/>
</dbReference>
<dbReference type="AlphaFoldDB" id="A0AAE1VFY7"/>
<proteinExistence type="predicted"/>
<evidence type="ECO:0000256" key="1">
    <source>
        <dbReference type="SAM" id="MobiDB-lite"/>
    </source>
</evidence>
<sequence length="117" mass="12591">MRGRGKKANPTRSVSRGGGSFQQTNSENSNRITGNARSSRNRCIRSACNSSIPSTVSEYGVSNGYGQRGYADGATLRSVINDPRFQSDLESFYKSSLRLCVLTPCGDSINEIFPAGS</sequence>
<organism evidence="2 3">
    <name type="scientific">Anisodus tanguticus</name>
    <dbReference type="NCBI Taxonomy" id="243964"/>
    <lineage>
        <taxon>Eukaryota</taxon>
        <taxon>Viridiplantae</taxon>
        <taxon>Streptophyta</taxon>
        <taxon>Embryophyta</taxon>
        <taxon>Tracheophyta</taxon>
        <taxon>Spermatophyta</taxon>
        <taxon>Magnoliopsida</taxon>
        <taxon>eudicotyledons</taxon>
        <taxon>Gunneridae</taxon>
        <taxon>Pentapetalae</taxon>
        <taxon>asterids</taxon>
        <taxon>lamiids</taxon>
        <taxon>Solanales</taxon>
        <taxon>Solanaceae</taxon>
        <taxon>Solanoideae</taxon>
        <taxon>Hyoscyameae</taxon>
        <taxon>Anisodus</taxon>
    </lineage>
</organism>
<evidence type="ECO:0000313" key="2">
    <source>
        <dbReference type="EMBL" id="KAK4362141.1"/>
    </source>
</evidence>